<evidence type="ECO:0000256" key="4">
    <source>
        <dbReference type="ARBA" id="ARBA00022547"/>
    </source>
</evidence>
<keyword evidence="6 15" id="KW-0375">Hydrogen ion transport</keyword>
<accession>A0A2R4XML9</accession>
<keyword evidence="7 15" id="KW-1133">Transmembrane helix</keyword>
<evidence type="ECO:0000256" key="15">
    <source>
        <dbReference type="HAMAP-Rule" id="MF_01398"/>
    </source>
</evidence>
<evidence type="ECO:0000256" key="3">
    <source>
        <dbReference type="ARBA" id="ARBA00022475"/>
    </source>
</evidence>
<keyword evidence="8 15" id="KW-0406">Ion transport</keyword>
<evidence type="ECO:0000256" key="11">
    <source>
        <dbReference type="ARBA" id="ARBA00025198"/>
    </source>
</evidence>
<keyword evidence="9 15" id="KW-0472">Membrane</keyword>
<name>A0A2R4XML9_9BURK</name>
<dbReference type="Pfam" id="PF00430">
    <property type="entry name" value="ATP-synt_B"/>
    <property type="match status" value="1"/>
</dbReference>
<dbReference type="GO" id="GO:0045259">
    <property type="term" value="C:proton-transporting ATP synthase complex"/>
    <property type="evidence" value="ECO:0007669"/>
    <property type="project" value="UniProtKB-KW"/>
</dbReference>
<dbReference type="AlphaFoldDB" id="A0A2R4XML9"/>
<evidence type="ECO:0000256" key="14">
    <source>
        <dbReference type="ARBA" id="ARBA00037847"/>
    </source>
</evidence>
<evidence type="ECO:0000256" key="6">
    <source>
        <dbReference type="ARBA" id="ARBA00022781"/>
    </source>
</evidence>
<evidence type="ECO:0000256" key="2">
    <source>
        <dbReference type="ARBA" id="ARBA00022448"/>
    </source>
</evidence>
<comment type="function">
    <text evidence="12">Component of the F(0) channel, it forms part of the peripheral stalk, linking F(1) to F(0). The b'-subunit is a diverged and duplicated form of b found in plants and photosynthetic bacteria.</text>
</comment>
<dbReference type="GO" id="GO:0005886">
    <property type="term" value="C:plasma membrane"/>
    <property type="evidence" value="ECO:0007669"/>
    <property type="project" value="UniProtKB-SubCell"/>
</dbReference>
<evidence type="ECO:0000256" key="10">
    <source>
        <dbReference type="ARBA" id="ARBA00023310"/>
    </source>
</evidence>
<evidence type="ECO:0000256" key="17">
    <source>
        <dbReference type="SAM" id="Coils"/>
    </source>
</evidence>
<reference evidence="18 19" key="1">
    <citation type="submission" date="2018-04" db="EMBL/GenBank/DDBJ databases">
        <title>Bordetella sp. HZ20 isolated from seawater.</title>
        <authorList>
            <person name="Sun C."/>
        </authorList>
    </citation>
    <scope>NUCLEOTIDE SEQUENCE [LARGE SCALE GENOMIC DNA]</scope>
    <source>
        <strain evidence="18 19">HZ20</strain>
    </source>
</reference>
<dbReference type="PANTHER" id="PTHR33445">
    <property type="entry name" value="ATP SYNTHASE SUBUNIT B', CHLOROPLASTIC"/>
    <property type="match status" value="1"/>
</dbReference>
<sequence length="156" mass="17428">MNLNATLFFQMIVFFVLGWVTMKFVWPPITKAIEERRQKIAEGLAAADKGKSDLAQTKARIAAMEESAKSDLHVRVTEAEKHGAHIVEQARAEAESERARIVEQARQEAAQEMQRARESLRNEVADLAVQGAGRILQREVDAKAHAELLAQLKAQL</sequence>
<comment type="subcellular location">
    <subcellularLocation>
        <location evidence="15">Cell membrane</location>
        <topology evidence="15">Single-pass membrane protein</topology>
    </subcellularLocation>
    <subcellularLocation>
        <location evidence="14">Endomembrane system</location>
        <topology evidence="14">Single-pass membrane protein</topology>
    </subcellularLocation>
</comment>
<dbReference type="EMBL" id="CP028901">
    <property type="protein sequence ID" value="AWB35052.1"/>
    <property type="molecule type" value="Genomic_DNA"/>
</dbReference>
<dbReference type="NCBIfam" id="TIGR01144">
    <property type="entry name" value="ATP_synt_b"/>
    <property type="match status" value="1"/>
</dbReference>
<dbReference type="Gene3D" id="1.20.5.620">
    <property type="entry name" value="F1F0 ATP synthase subunit B, membrane domain"/>
    <property type="match status" value="1"/>
</dbReference>
<protein>
    <recommendedName>
        <fullName evidence="15">ATP synthase subunit b</fullName>
    </recommendedName>
    <alternativeName>
        <fullName evidence="15">ATP synthase F(0) sector subunit b</fullName>
    </alternativeName>
    <alternativeName>
        <fullName evidence="15">ATPase subunit I</fullName>
    </alternativeName>
    <alternativeName>
        <fullName evidence="15">F-type ATPase subunit b</fullName>
        <shortName evidence="15">F-ATPase subunit b</shortName>
    </alternativeName>
</protein>
<dbReference type="GO" id="GO:0046961">
    <property type="term" value="F:proton-transporting ATPase activity, rotational mechanism"/>
    <property type="evidence" value="ECO:0007669"/>
    <property type="project" value="TreeGrafter"/>
</dbReference>
<dbReference type="Proteomes" id="UP000244571">
    <property type="component" value="Chromosome"/>
</dbReference>
<dbReference type="GO" id="GO:0012505">
    <property type="term" value="C:endomembrane system"/>
    <property type="evidence" value="ECO:0007669"/>
    <property type="project" value="UniProtKB-SubCell"/>
</dbReference>
<dbReference type="CDD" id="cd06503">
    <property type="entry name" value="ATP-synt_Fo_b"/>
    <property type="match status" value="1"/>
</dbReference>
<keyword evidence="17" id="KW-0175">Coiled coil</keyword>
<evidence type="ECO:0000256" key="5">
    <source>
        <dbReference type="ARBA" id="ARBA00022692"/>
    </source>
</evidence>
<evidence type="ECO:0000256" key="8">
    <source>
        <dbReference type="ARBA" id="ARBA00023065"/>
    </source>
</evidence>
<dbReference type="InterPro" id="IPR028987">
    <property type="entry name" value="ATP_synth_B-like_membr_sf"/>
</dbReference>
<keyword evidence="10 15" id="KW-0066">ATP synthesis</keyword>
<dbReference type="HAMAP" id="MF_01398">
    <property type="entry name" value="ATP_synth_b_bprime"/>
    <property type="match status" value="1"/>
</dbReference>
<evidence type="ECO:0000256" key="13">
    <source>
        <dbReference type="ARBA" id="ARBA00026054"/>
    </source>
</evidence>
<organism evidence="18 19">
    <name type="scientific">Orrella marina</name>
    <dbReference type="NCBI Taxonomy" id="2163011"/>
    <lineage>
        <taxon>Bacteria</taxon>
        <taxon>Pseudomonadati</taxon>
        <taxon>Pseudomonadota</taxon>
        <taxon>Betaproteobacteria</taxon>
        <taxon>Burkholderiales</taxon>
        <taxon>Alcaligenaceae</taxon>
        <taxon>Orrella</taxon>
    </lineage>
</organism>
<keyword evidence="4 15" id="KW-0138">CF(0)</keyword>
<keyword evidence="2 15" id="KW-0813">Transport</keyword>
<feature type="transmembrane region" description="Helical" evidence="15">
    <location>
        <begin position="6"/>
        <end position="26"/>
    </location>
</feature>
<evidence type="ECO:0000256" key="7">
    <source>
        <dbReference type="ARBA" id="ARBA00022989"/>
    </source>
</evidence>
<evidence type="ECO:0000256" key="16">
    <source>
        <dbReference type="RuleBase" id="RU003848"/>
    </source>
</evidence>
<dbReference type="InterPro" id="IPR005864">
    <property type="entry name" value="ATP_synth_F0_bsu_bac"/>
</dbReference>
<dbReference type="RefSeq" id="WP_108622462.1">
    <property type="nucleotide sequence ID" value="NZ_CP028901.1"/>
</dbReference>
<evidence type="ECO:0000256" key="9">
    <source>
        <dbReference type="ARBA" id="ARBA00023136"/>
    </source>
</evidence>
<keyword evidence="3 15" id="KW-1003">Cell membrane</keyword>
<evidence type="ECO:0000256" key="1">
    <source>
        <dbReference type="ARBA" id="ARBA00005513"/>
    </source>
</evidence>
<dbReference type="NCBIfam" id="NF004411">
    <property type="entry name" value="PRK05759.1-2"/>
    <property type="match status" value="1"/>
</dbReference>
<dbReference type="InterPro" id="IPR002146">
    <property type="entry name" value="ATP_synth_b/b'su_bac/chlpt"/>
</dbReference>
<keyword evidence="5 15" id="KW-0812">Transmembrane</keyword>
<evidence type="ECO:0000256" key="12">
    <source>
        <dbReference type="ARBA" id="ARBA00025614"/>
    </source>
</evidence>
<dbReference type="OrthoDB" id="9788020at2"/>
<gene>
    <name evidence="15" type="primary">atpF</name>
    <name evidence="18" type="ORF">DBV39_16420</name>
</gene>
<proteinExistence type="inferred from homology"/>
<dbReference type="GO" id="GO:0046933">
    <property type="term" value="F:proton-transporting ATP synthase activity, rotational mechanism"/>
    <property type="evidence" value="ECO:0007669"/>
    <property type="project" value="UniProtKB-UniRule"/>
</dbReference>
<keyword evidence="19" id="KW-1185">Reference proteome</keyword>
<comment type="subunit">
    <text evidence="13">F-type ATPases have 2 components, F(1) - the catalytic core - and F(0) - the membrane proton channel. F(1) has five subunits: alpha(3), beta(3), gamma(1), delta(1), epsilon(1). F(0) has four main subunits: a(1), b(2) and c(10-14). The alpha and beta chains form an alternating ring which encloses part of the gamma chain. F(1) is attached to F(0) by a central stalk formed by the gamma and epsilon chains, while a peripheral stalk is formed by the delta and b chains.</text>
</comment>
<comment type="function">
    <text evidence="11 15">F(1)F(0) ATP synthase produces ATP from ADP in the presence of a proton or sodium gradient. F-type ATPases consist of two structural domains, F(1) containing the extramembraneous catalytic core and F(0) containing the membrane proton channel, linked together by a central stalk and a peripheral stalk. During catalysis, ATP synthesis in the catalytic domain of F(1) is coupled via a rotary mechanism of the central stalk subunits to proton translocation.</text>
</comment>
<evidence type="ECO:0000313" key="18">
    <source>
        <dbReference type="EMBL" id="AWB35052.1"/>
    </source>
</evidence>
<dbReference type="InterPro" id="IPR050059">
    <property type="entry name" value="ATP_synthase_B_chain"/>
</dbReference>
<dbReference type="SUPFAM" id="SSF81573">
    <property type="entry name" value="F1F0 ATP synthase subunit B, membrane domain"/>
    <property type="match status" value="1"/>
</dbReference>
<feature type="coiled-coil region" evidence="17">
    <location>
        <begin position="87"/>
        <end position="130"/>
    </location>
</feature>
<dbReference type="KEGG" id="boz:DBV39_16420"/>
<comment type="subunit">
    <text evidence="15">F-type ATPases have 2 components, F(1) - the catalytic core - and F(0) - the membrane proton channel. F(1) has five subunits: alpha(3), beta(3), gamma(1), delta(1), epsilon(1). F(0) has three main subunits: a(1), b(2) and c(10-14). The alpha and beta chains form an alternating ring which encloses part of the gamma chain. F(1) is attached to F(0) by a central stalk formed by the gamma and epsilon chains, while a peripheral stalk is formed by the delta and b chains.</text>
</comment>
<dbReference type="PANTHER" id="PTHR33445:SF1">
    <property type="entry name" value="ATP SYNTHASE SUBUNIT B"/>
    <property type="match status" value="1"/>
</dbReference>
<evidence type="ECO:0000313" key="19">
    <source>
        <dbReference type="Proteomes" id="UP000244571"/>
    </source>
</evidence>
<comment type="similarity">
    <text evidence="1 15 16">Belongs to the ATPase B chain family.</text>
</comment>